<dbReference type="RefSeq" id="WP_198747504.1">
    <property type="nucleotide sequence ID" value="NZ_JAEHTE010000015.1"/>
</dbReference>
<dbReference type="SUPFAM" id="SSF140990">
    <property type="entry name" value="FtsH protease domain-like"/>
    <property type="match status" value="1"/>
</dbReference>
<protein>
    <submittedName>
        <fullName evidence="1">Uncharacterized protein</fullName>
    </submittedName>
</protein>
<comment type="caution">
    <text evidence="1">The sequence shown here is derived from an EMBL/GenBank/DDBJ whole genome shotgun (WGS) entry which is preliminary data.</text>
</comment>
<dbReference type="AlphaFoldDB" id="A0A8I1EGJ0"/>
<dbReference type="GO" id="GO:0004222">
    <property type="term" value="F:metalloendopeptidase activity"/>
    <property type="evidence" value="ECO:0007669"/>
    <property type="project" value="InterPro"/>
</dbReference>
<organism evidence="1 2">
    <name type="scientific">Pseudomonas putida</name>
    <name type="common">Arthrobacter siderocapsulatus</name>
    <dbReference type="NCBI Taxonomy" id="303"/>
    <lineage>
        <taxon>Bacteria</taxon>
        <taxon>Pseudomonadati</taxon>
        <taxon>Pseudomonadota</taxon>
        <taxon>Gammaproteobacteria</taxon>
        <taxon>Pseudomonadales</taxon>
        <taxon>Pseudomonadaceae</taxon>
        <taxon>Pseudomonas</taxon>
    </lineage>
</organism>
<proteinExistence type="predicted"/>
<sequence>MLLPEFEKHENQNRAVYREVAQRLMAKHLGFKASGIQVKMTNGHVSGVSNYFLETSNGLVSPALVHDYLTKRIMVLCAGVWGEVHWLHLLLGDDMKNDHVTALYDNGVLDGSLLTNRAKILELSTILTGMQHEPADSYKEMDDQSHSLFAENYQRTVDYLKEHQDMFNCLAGLVLERPRSQDGMSVSDEVLNNLEEIAIERTAIEMADKGVEDGFTKS</sequence>
<name>A0A8I1EGJ0_PSEPU</name>
<dbReference type="Proteomes" id="UP000637061">
    <property type="component" value="Unassembled WGS sequence"/>
</dbReference>
<dbReference type="GO" id="GO:0006508">
    <property type="term" value="P:proteolysis"/>
    <property type="evidence" value="ECO:0007669"/>
    <property type="project" value="InterPro"/>
</dbReference>
<dbReference type="EMBL" id="JAEHTE010000015">
    <property type="protein sequence ID" value="MBI6885101.1"/>
    <property type="molecule type" value="Genomic_DNA"/>
</dbReference>
<evidence type="ECO:0000313" key="2">
    <source>
        <dbReference type="Proteomes" id="UP000637061"/>
    </source>
</evidence>
<evidence type="ECO:0000313" key="1">
    <source>
        <dbReference type="EMBL" id="MBI6885101.1"/>
    </source>
</evidence>
<gene>
    <name evidence="1" type="ORF">JEU22_14395</name>
</gene>
<dbReference type="GO" id="GO:0005524">
    <property type="term" value="F:ATP binding"/>
    <property type="evidence" value="ECO:0007669"/>
    <property type="project" value="InterPro"/>
</dbReference>
<accession>A0A8I1EGJ0</accession>
<dbReference type="InterPro" id="IPR037219">
    <property type="entry name" value="Peptidase_M41-like"/>
</dbReference>
<reference evidence="1" key="1">
    <citation type="submission" date="2020-12" db="EMBL/GenBank/DDBJ databases">
        <title>Enhanced detection system for hospital associated transmission using whole genome sequencing surveillance.</title>
        <authorList>
            <person name="Harrison L.H."/>
            <person name="Van Tyne D."/>
            <person name="Marsh J.W."/>
            <person name="Griffith M.P."/>
            <person name="Snyder D.J."/>
            <person name="Cooper V.S."/>
            <person name="Mustapha M."/>
        </authorList>
    </citation>
    <scope>NUCLEOTIDE SEQUENCE</scope>
    <source>
        <strain evidence="1">PSB00042</strain>
    </source>
</reference>
<dbReference type="GO" id="GO:0004176">
    <property type="term" value="F:ATP-dependent peptidase activity"/>
    <property type="evidence" value="ECO:0007669"/>
    <property type="project" value="InterPro"/>
</dbReference>